<gene>
    <name evidence="6" type="primary">107980901</name>
</gene>
<dbReference type="OrthoDB" id="435754at2759"/>
<evidence type="ECO:0000256" key="3">
    <source>
        <dbReference type="PIRSR" id="PIRSR633697-1"/>
    </source>
</evidence>
<comment type="similarity">
    <text evidence="1 4">Belongs to the RNase T2 family.</text>
</comment>
<dbReference type="GO" id="GO:0006401">
    <property type="term" value="P:RNA catabolic process"/>
    <property type="evidence" value="ECO:0007669"/>
    <property type="project" value="TreeGrafter"/>
</dbReference>
<proteinExistence type="inferred from homology"/>
<evidence type="ECO:0000313" key="7">
    <source>
        <dbReference type="Proteomes" id="UP000002358"/>
    </source>
</evidence>
<evidence type="ECO:0000256" key="1">
    <source>
        <dbReference type="ARBA" id="ARBA00007469"/>
    </source>
</evidence>
<feature type="active site" evidence="3">
    <location>
        <position position="137"/>
    </location>
</feature>
<dbReference type="CDD" id="cd01061">
    <property type="entry name" value="RNase_T2_euk"/>
    <property type="match status" value="1"/>
</dbReference>
<feature type="chain" id="PRO_5029515116" evidence="5">
    <location>
        <begin position="22"/>
        <end position="254"/>
    </location>
</feature>
<dbReference type="GO" id="GO:0003723">
    <property type="term" value="F:RNA binding"/>
    <property type="evidence" value="ECO:0007669"/>
    <property type="project" value="InterPro"/>
</dbReference>
<dbReference type="InParanoid" id="A0A7M7IN76"/>
<dbReference type="OMA" id="PRSKCGE"/>
<accession>A0A7M7IN76</accession>
<dbReference type="InterPro" id="IPR036430">
    <property type="entry name" value="RNase_T2-like_sf"/>
</dbReference>
<dbReference type="PROSITE" id="PS00531">
    <property type="entry name" value="RNASE_T2_2"/>
    <property type="match status" value="1"/>
</dbReference>
<evidence type="ECO:0000256" key="4">
    <source>
        <dbReference type="RuleBase" id="RU004328"/>
    </source>
</evidence>
<organism evidence="6 7">
    <name type="scientific">Nasonia vitripennis</name>
    <name type="common">Parasitic wasp</name>
    <dbReference type="NCBI Taxonomy" id="7425"/>
    <lineage>
        <taxon>Eukaryota</taxon>
        <taxon>Metazoa</taxon>
        <taxon>Ecdysozoa</taxon>
        <taxon>Arthropoda</taxon>
        <taxon>Hexapoda</taxon>
        <taxon>Insecta</taxon>
        <taxon>Pterygota</taxon>
        <taxon>Neoptera</taxon>
        <taxon>Endopterygota</taxon>
        <taxon>Hymenoptera</taxon>
        <taxon>Apocrita</taxon>
        <taxon>Proctotrupomorpha</taxon>
        <taxon>Chalcidoidea</taxon>
        <taxon>Pteromalidae</taxon>
        <taxon>Pteromalinae</taxon>
        <taxon>Nasonia</taxon>
    </lineage>
</organism>
<dbReference type="GO" id="GO:0005576">
    <property type="term" value="C:extracellular region"/>
    <property type="evidence" value="ECO:0007669"/>
    <property type="project" value="TreeGrafter"/>
</dbReference>
<dbReference type="InterPro" id="IPR001568">
    <property type="entry name" value="RNase_T2-like"/>
</dbReference>
<dbReference type="PROSITE" id="PS51257">
    <property type="entry name" value="PROKAR_LIPOPROTEIN"/>
    <property type="match status" value="1"/>
</dbReference>
<keyword evidence="5" id="KW-0732">Signal</keyword>
<dbReference type="PANTHER" id="PTHR11240">
    <property type="entry name" value="RIBONUCLEASE T2"/>
    <property type="match status" value="1"/>
</dbReference>
<sequence length="254" mass="29218">MAKFVLSCCLAVVLLVGAASCFEDSKVKRREISSAKKSYDYFVFAQMWPQTTCWNENRQWTDSQDTCTRCRIPVNGWTIHGFWPSRRHGGHPSNCQGNAFQANALSSELRAQLARKWPTYKNKVRLESFWGYEYKKHGSCALDNNSMDSVTKYFTKTLELLNKYDVGKALEKSNIRPGGQYNVREMAQALERAFGKNTYLQCKTNSQTHEQYIVQAQMCFDKSFHLIDCSTNKSRISNCSNKKDVIYPENLKSC</sequence>
<dbReference type="Gene3D" id="3.90.730.10">
    <property type="entry name" value="Ribonuclease T2-like"/>
    <property type="match status" value="1"/>
</dbReference>
<dbReference type="EnsemblMetazoa" id="XM_016984015">
    <property type="protein sequence ID" value="XP_016839504"/>
    <property type="gene ID" value="LOC107980901"/>
</dbReference>
<dbReference type="PANTHER" id="PTHR11240:SF22">
    <property type="entry name" value="RIBONUCLEASE T2"/>
    <property type="match status" value="1"/>
</dbReference>
<dbReference type="InterPro" id="IPR033130">
    <property type="entry name" value="RNase_T2_His_AS_2"/>
</dbReference>
<evidence type="ECO:0000256" key="2">
    <source>
        <dbReference type="ARBA" id="ARBA00023157"/>
    </source>
</evidence>
<keyword evidence="7" id="KW-1185">Reference proteome</keyword>
<reference evidence="6" key="1">
    <citation type="submission" date="2021-01" db="UniProtKB">
        <authorList>
            <consortium name="EnsemblMetazoa"/>
        </authorList>
    </citation>
    <scope>IDENTIFICATION</scope>
</reference>
<keyword evidence="2" id="KW-1015">Disulfide bond</keyword>
<dbReference type="KEGG" id="nvi:107980901"/>
<feature type="signal peptide" evidence="5">
    <location>
        <begin position="1"/>
        <end position="21"/>
    </location>
</feature>
<dbReference type="SUPFAM" id="SSF55895">
    <property type="entry name" value="Ribonuclease Rh-like"/>
    <property type="match status" value="1"/>
</dbReference>
<protein>
    <submittedName>
        <fullName evidence="6">Uncharacterized protein</fullName>
    </submittedName>
</protein>
<feature type="active site" evidence="3">
    <location>
        <position position="133"/>
    </location>
</feature>
<dbReference type="SMR" id="A0A7M7IN76"/>
<evidence type="ECO:0000256" key="5">
    <source>
        <dbReference type="SAM" id="SignalP"/>
    </source>
</evidence>
<dbReference type="InterPro" id="IPR033697">
    <property type="entry name" value="Ribonuclease_T2_eukaryotic"/>
</dbReference>
<dbReference type="Proteomes" id="UP000002358">
    <property type="component" value="Chromosome 3"/>
</dbReference>
<name>A0A7M7IN76_NASVI</name>
<evidence type="ECO:0000313" key="6">
    <source>
        <dbReference type="EnsemblMetazoa" id="XP_016839504"/>
    </source>
</evidence>
<dbReference type="Pfam" id="PF00445">
    <property type="entry name" value="Ribonuclease_T2"/>
    <property type="match status" value="1"/>
</dbReference>
<feature type="active site" evidence="3">
    <location>
        <position position="80"/>
    </location>
</feature>
<dbReference type="GO" id="GO:0033897">
    <property type="term" value="F:ribonuclease T2 activity"/>
    <property type="evidence" value="ECO:0007669"/>
    <property type="project" value="InterPro"/>
</dbReference>
<dbReference type="AlphaFoldDB" id="A0A7M7IN76"/>